<reference evidence="1" key="1">
    <citation type="submission" date="2021-06" db="EMBL/GenBank/DDBJ databases">
        <authorList>
            <person name="Kallberg Y."/>
            <person name="Tangrot J."/>
            <person name="Rosling A."/>
        </authorList>
    </citation>
    <scope>NUCLEOTIDE SEQUENCE</scope>
    <source>
        <strain evidence="1">CL551</strain>
    </source>
</reference>
<dbReference type="Proteomes" id="UP000789342">
    <property type="component" value="Unassembled WGS sequence"/>
</dbReference>
<accession>A0A9N9A1N8</accession>
<gene>
    <name evidence="1" type="ORF">AMORRO_LOCUS3863</name>
</gene>
<proteinExistence type="predicted"/>
<dbReference type="AlphaFoldDB" id="A0A9N9A1N8"/>
<evidence type="ECO:0000313" key="1">
    <source>
        <dbReference type="EMBL" id="CAG8513852.1"/>
    </source>
</evidence>
<keyword evidence="2" id="KW-1185">Reference proteome</keyword>
<dbReference type="EMBL" id="CAJVPV010001964">
    <property type="protein sequence ID" value="CAG8513852.1"/>
    <property type="molecule type" value="Genomic_DNA"/>
</dbReference>
<name>A0A9N9A1N8_9GLOM</name>
<sequence>MARPPFMTPIRSPIDVSHSRQAVIRLSVSWSTFYTTDSSYSLTYSDSISLNVTIVFTQMLAPGRLSIPKKNSKNTNLGNSFETDRKNARRNFQVLNSSNNSGVQNMTVTRFLKIFTWRIFMAAISGNESYTMADALENPDVNENNCKTHQNEVKNKKKDYYIPEKSMSAMNPILKNEFFEQRNEISYDPFLLISIFYCAIDCQKLVFKPV</sequence>
<protein>
    <submittedName>
        <fullName evidence="1">12794_t:CDS:1</fullName>
    </submittedName>
</protein>
<comment type="caution">
    <text evidence="1">The sequence shown here is derived from an EMBL/GenBank/DDBJ whole genome shotgun (WGS) entry which is preliminary data.</text>
</comment>
<organism evidence="1 2">
    <name type="scientific">Acaulospora morrowiae</name>
    <dbReference type="NCBI Taxonomy" id="94023"/>
    <lineage>
        <taxon>Eukaryota</taxon>
        <taxon>Fungi</taxon>
        <taxon>Fungi incertae sedis</taxon>
        <taxon>Mucoromycota</taxon>
        <taxon>Glomeromycotina</taxon>
        <taxon>Glomeromycetes</taxon>
        <taxon>Diversisporales</taxon>
        <taxon>Acaulosporaceae</taxon>
        <taxon>Acaulospora</taxon>
    </lineage>
</organism>
<evidence type="ECO:0000313" key="2">
    <source>
        <dbReference type="Proteomes" id="UP000789342"/>
    </source>
</evidence>